<evidence type="ECO:0000256" key="1">
    <source>
        <dbReference type="SAM" id="MobiDB-lite"/>
    </source>
</evidence>
<keyword evidence="4" id="KW-1185">Reference proteome</keyword>
<gene>
    <name evidence="3" type="ORF">TNIN_113731</name>
    <name evidence="2" type="ORF">TNIN_489391</name>
</gene>
<feature type="region of interest" description="Disordered" evidence="1">
    <location>
        <begin position="48"/>
        <end position="73"/>
    </location>
</feature>
<proteinExistence type="predicted"/>
<dbReference type="EMBL" id="BMAV01019204">
    <property type="protein sequence ID" value="GFY72003.1"/>
    <property type="molecule type" value="Genomic_DNA"/>
</dbReference>
<evidence type="ECO:0000313" key="2">
    <source>
        <dbReference type="EMBL" id="GFY72003.1"/>
    </source>
</evidence>
<name>A0A8X7CKM2_9ARAC</name>
<protein>
    <submittedName>
        <fullName evidence="2">Uncharacterized protein</fullName>
    </submittedName>
</protein>
<sequence length="73" mass="8345">MSSRRHLIFFVDKIASNRQKSEKKTHRNTEAALLDSFPLWFTFSSLTSKPKRTLPEPERKPGGEGSKSGREPD</sequence>
<reference evidence="2" key="1">
    <citation type="submission" date="2020-08" db="EMBL/GenBank/DDBJ databases">
        <title>Multicomponent nature underlies the extraordinary mechanical properties of spider dragline silk.</title>
        <authorList>
            <person name="Kono N."/>
            <person name="Nakamura H."/>
            <person name="Mori M."/>
            <person name="Yoshida Y."/>
            <person name="Ohtoshi R."/>
            <person name="Malay A.D."/>
            <person name="Moran D.A.P."/>
            <person name="Tomita M."/>
            <person name="Numata K."/>
            <person name="Arakawa K."/>
        </authorList>
    </citation>
    <scope>NUCLEOTIDE SEQUENCE</scope>
</reference>
<comment type="caution">
    <text evidence="2">The sequence shown here is derived from an EMBL/GenBank/DDBJ whole genome shotgun (WGS) entry which is preliminary data.</text>
</comment>
<feature type="compositionally biased region" description="Basic and acidic residues" evidence="1">
    <location>
        <begin position="53"/>
        <end position="73"/>
    </location>
</feature>
<evidence type="ECO:0000313" key="4">
    <source>
        <dbReference type="Proteomes" id="UP000886998"/>
    </source>
</evidence>
<accession>A0A8X7CKM2</accession>
<dbReference type="Proteomes" id="UP000886998">
    <property type="component" value="Unassembled WGS sequence"/>
</dbReference>
<organism evidence="2 4">
    <name type="scientific">Trichonephila inaurata madagascariensis</name>
    <dbReference type="NCBI Taxonomy" id="2747483"/>
    <lineage>
        <taxon>Eukaryota</taxon>
        <taxon>Metazoa</taxon>
        <taxon>Ecdysozoa</taxon>
        <taxon>Arthropoda</taxon>
        <taxon>Chelicerata</taxon>
        <taxon>Arachnida</taxon>
        <taxon>Araneae</taxon>
        <taxon>Araneomorphae</taxon>
        <taxon>Entelegynae</taxon>
        <taxon>Araneoidea</taxon>
        <taxon>Nephilidae</taxon>
        <taxon>Trichonephila</taxon>
        <taxon>Trichonephila inaurata</taxon>
    </lineage>
</organism>
<dbReference type="EMBL" id="BMAV01023445">
    <property type="protein sequence ID" value="GFY79163.1"/>
    <property type="molecule type" value="Genomic_DNA"/>
</dbReference>
<dbReference type="AlphaFoldDB" id="A0A8X7CKM2"/>
<evidence type="ECO:0000313" key="3">
    <source>
        <dbReference type="EMBL" id="GFY79163.1"/>
    </source>
</evidence>